<dbReference type="AlphaFoldDB" id="A0A8I6Z9Q5"/>
<dbReference type="RefSeq" id="XP_044959992.1">
    <property type="nucleotide sequence ID" value="XM_045104057.1"/>
</dbReference>
<feature type="coiled-coil region" evidence="1">
    <location>
        <begin position="647"/>
        <end position="695"/>
    </location>
</feature>
<dbReference type="Proteomes" id="UP000011116">
    <property type="component" value="Chromosome 7H"/>
</dbReference>
<reference evidence="4" key="3">
    <citation type="submission" date="2022-01" db="UniProtKB">
        <authorList>
            <consortium name="EnsemblPlants"/>
        </authorList>
    </citation>
    <scope>IDENTIFICATION</scope>
    <source>
        <strain evidence="4">subsp. vulgare</strain>
    </source>
</reference>
<dbReference type="PROSITE" id="PS50151">
    <property type="entry name" value="UVR"/>
    <property type="match status" value="1"/>
</dbReference>
<keyword evidence="5" id="KW-1185">Reference proteome</keyword>
<feature type="coiled-coil region" evidence="1">
    <location>
        <begin position="727"/>
        <end position="754"/>
    </location>
</feature>
<feature type="compositionally biased region" description="Gly residues" evidence="2">
    <location>
        <begin position="1"/>
        <end position="12"/>
    </location>
</feature>
<dbReference type="KEGG" id="hvg:123411126"/>
<accession>A0A8I6Z9Q5</accession>
<keyword evidence="1" id="KW-0175">Coiled coil</keyword>
<dbReference type="SMR" id="A0A8I6Z9Q5"/>
<feature type="domain" description="UVR" evidence="3">
    <location>
        <begin position="292"/>
        <end position="327"/>
    </location>
</feature>
<dbReference type="PANTHER" id="PTHR38394:SF1">
    <property type="entry name" value="NEUROFILAMENT LIGHT PROTEIN"/>
    <property type="match status" value="1"/>
</dbReference>
<dbReference type="Gramene" id="HORVU.MOREX.r2.7HG0565340.1">
    <property type="protein sequence ID" value="HORVU.MOREX.r2.7HG0565340.1"/>
    <property type="gene ID" value="HORVU.MOREX.r2.7HG0565340"/>
</dbReference>
<evidence type="ECO:0000313" key="4">
    <source>
        <dbReference type="EnsemblPlants" id="HORVU.MOREX.r3.7HG0680990.1"/>
    </source>
</evidence>
<dbReference type="EnsemblPlants" id="HORVU.MOREX.r3.7HG0680990.1">
    <property type="protein sequence ID" value="HORVU.MOREX.r3.7HG0680990.1"/>
    <property type="gene ID" value="HORVU.MOREX.r3.7HG0680990"/>
</dbReference>
<dbReference type="Gramene" id="HORVU.MOREX.r3.7HG0680990.1">
    <property type="protein sequence ID" value="HORVU.MOREX.r3.7HG0680990.1"/>
    <property type="gene ID" value="HORVU.MOREX.r3.7HG0680990"/>
</dbReference>
<protein>
    <recommendedName>
        <fullName evidence="3">UVR domain-containing protein</fullName>
    </recommendedName>
</protein>
<evidence type="ECO:0000256" key="2">
    <source>
        <dbReference type="SAM" id="MobiDB-lite"/>
    </source>
</evidence>
<dbReference type="InterPro" id="IPR001943">
    <property type="entry name" value="UVR_dom"/>
</dbReference>
<evidence type="ECO:0000259" key="3">
    <source>
        <dbReference type="PROSITE" id="PS50151"/>
    </source>
</evidence>
<evidence type="ECO:0000256" key="1">
    <source>
        <dbReference type="SAM" id="Coils"/>
    </source>
</evidence>
<feature type="region of interest" description="Disordered" evidence="2">
    <location>
        <begin position="199"/>
        <end position="236"/>
    </location>
</feature>
<dbReference type="OrthoDB" id="1301563at2759"/>
<feature type="compositionally biased region" description="Low complexity" evidence="2">
    <location>
        <begin position="87"/>
        <end position="121"/>
    </location>
</feature>
<proteinExistence type="predicted"/>
<dbReference type="Pfam" id="PF02151">
    <property type="entry name" value="UVR"/>
    <property type="match status" value="1"/>
</dbReference>
<feature type="region of interest" description="Disordered" evidence="2">
    <location>
        <begin position="1"/>
        <end position="149"/>
    </location>
</feature>
<feature type="coiled-coil region" evidence="1">
    <location>
        <begin position="288"/>
        <end position="341"/>
    </location>
</feature>
<dbReference type="PANTHER" id="PTHR38394">
    <property type="entry name" value="NEUROFILAMENT LIGHT PROTEIN"/>
    <property type="match status" value="1"/>
</dbReference>
<sequence length="796" mass="86327">MASQDGGWGDGGDSLFEGMVLFAPADPAAEEAPEPPKPPTPPADAASASDAESSAASQPLDEDLFSDLTLLAPPQPPLDQDQDQHQHPQPQAQDQNHRPASPVSPAPAAAALSRQPSSSSQLRKKKRAVRIGYGRSPQTAPALPPTAPIATTTAPAAAAATATVIRTASSSSSLSDASAYDAAPPIPVQYLDRLGNRGEEDAAVVDPDANSLDAVSVNSLDSKQEGKEEDGDKNVGGAGVAVVGIEERLALLRSQVSSKLDSVQQRAAAVAAKRRQLAGRQRKVAEDVGSAASKHKDLERELEEACEAEDFERAERISDSLAALEKDKDRLLTALRDAELDYDSVDLELQDVLESRIAVEEEAAALLEQFAKDATEHANFVSKQAEEMSSKEIEGWQTSMELLQISKLEMEVETELVLAARSGLEGSVEHLIKEDKREKDMLSKKGDTLTVELAELLELVRLKEAEIAENNAQIQEVQERISAVVSRFHGSQSDIDIKINSLQESQAKIDQDTEALVLKKNEIDNCISSAEQKDSDLREIINACSSEAKACQQSVEIRRKLASSILKSRQDRIGLLKMEEEISQDIQMLRQQTTDARTSLQEISSKRAGIQQEIATCKQKLSFIDKRGPELEAEKKVAAAARNFKEAGRIAAEAKALNSEKEELRAKLEKAGTDLEAIEKDIAATTDKIQECEGLIVLKEQESAMASYKRLRLDSSAARAELTAATETDDSEELEILRKEAEAAESKALELKTLYNLQPDSDEYIFQPVVPIAFITNSTWQHLAEMASSFGLSLDS</sequence>
<evidence type="ECO:0000313" key="5">
    <source>
        <dbReference type="Proteomes" id="UP000011116"/>
    </source>
</evidence>
<dbReference type="GeneID" id="123411126"/>
<feature type="compositionally biased region" description="Basic and acidic residues" evidence="2">
    <location>
        <begin position="222"/>
        <end position="233"/>
    </location>
</feature>
<reference evidence="4" key="2">
    <citation type="submission" date="2020-10" db="EMBL/GenBank/DDBJ databases">
        <authorList>
            <person name="Scholz U."/>
            <person name="Mascher M."/>
            <person name="Fiebig A."/>
        </authorList>
    </citation>
    <scope>NUCLEOTIDE SEQUENCE [LARGE SCALE GENOMIC DNA]</scope>
    <source>
        <strain evidence="4">cv. Morex</strain>
    </source>
</reference>
<organism evidence="4 5">
    <name type="scientific">Hordeum vulgare subsp. vulgare</name>
    <name type="common">Domesticated barley</name>
    <dbReference type="NCBI Taxonomy" id="112509"/>
    <lineage>
        <taxon>Eukaryota</taxon>
        <taxon>Viridiplantae</taxon>
        <taxon>Streptophyta</taxon>
        <taxon>Embryophyta</taxon>
        <taxon>Tracheophyta</taxon>
        <taxon>Spermatophyta</taxon>
        <taxon>Magnoliopsida</taxon>
        <taxon>Liliopsida</taxon>
        <taxon>Poales</taxon>
        <taxon>Poaceae</taxon>
        <taxon>BOP clade</taxon>
        <taxon>Pooideae</taxon>
        <taxon>Triticodae</taxon>
        <taxon>Triticeae</taxon>
        <taxon>Hordeinae</taxon>
        <taxon>Hordeum</taxon>
    </lineage>
</organism>
<reference evidence="5" key="1">
    <citation type="journal article" date="2012" name="Nature">
        <title>A physical, genetic and functional sequence assembly of the barley genome.</title>
        <authorList>
            <consortium name="The International Barley Genome Sequencing Consortium"/>
            <person name="Mayer K.F."/>
            <person name="Waugh R."/>
            <person name="Brown J.W."/>
            <person name="Schulman A."/>
            <person name="Langridge P."/>
            <person name="Platzer M."/>
            <person name="Fincher G.B."/>
            <person name="Muehlbauer G.J."/>
            <person name="Sato K."/>
            <person name="Close T.J."/>
            <person name="Wise R.P."/>
            <person name="Stein N."/>
        </authorList>
    </citation>
    <scope>NUCLEOTIDE SEQUENCE [LARGE SCALE GENOMIC DNA]</scope>
    <source>
        <strain evidence="5">cv. Morex</strain>
    </source>
</reference>
<name>A0A8I6Z9Q5_HORVV</name>
<feature type="compositionally biased region" description="Low complexity" evidence="2">
    <location>
        <begin position="43"/>
        <end position="57"/>
    </location>
</feature>
<gene>
    <name evidence="4" type="primary">LOC123411126</name>
</gene>
<feature type="coiled-coil region" evidence="1">
    <location>
        <begin position="453"/>
        <end position="480"/>
    </location>
</feature>